<dbReference type="PANTHER" id="PTHR45737">
    <property type="entry name" value="VON WILLEBRAND FACTOR A DOMAIN-CONTAINING PROTEIN 5A"/>
    <property type="match status" value="1"/>
</dbReference>
<dbReference type="Proteomes" id="UP000235786">
    <property type="component" value="Unassembled WGS sequence"/>
</dbReference>
<dbReference type="SMART" id="SM00609">
    <property type="entry name" value="VIT"/>
    <property type="match status" value="1"/>
</dbReference>
<reference evidence="4 5" key="1">
    <citation type="submission" date="2016-04" db="EMBL/GenBank/DDBJ databases">
        <title>A degradative enzymes factory behind the ericoid mycorrhizal symbiosis.</title>
        <authorList>
            <consortium name="DOE Joint Genome Institute"/>
            <person name="Martino E."/>
            <person name="Morin E."/>
            <person name="Grelet G."/>
            <person name="Kuo A."/>
            <person name="Kohler A."/>
            <person name="Daghino S."/>
            <person name="Barry K."/>
            <person name="Choi C."/>
            <person name="Cichocki N."/>
            <person name="Clum A."/>
            <person name="Copeland A."/>
            <person name="Hainaut M."/>
            <person name="Haridas S."/>
            <person name="Labutti K."/>
            <person name="Lindquist E."/>
            <person name="Lipzen A."/>
            <person name="Khouja H.-R."/>
            <person name="Murat C."/>
            <person name="Ohm R."/>
            <person name="Olson A."/>
            <person name="Spatafora J."/>
            <person name="Veneault-Fourrey C."/>
            <person name="Henrissat B."/>
            <person name="Grigoriev I."/>
            <person name="Martin F."/>
            <person name="Perotto S."/>
        </authorList>
    </citation>
    <scope>NUCLEOTIDE SEQUENCE [LARGE SCALE GENOMIC DNA]</scope>
    <source>
        <strain evidence="4 5">F</strain>
    </source>
</reference>
<dbReference type="InterPro" id="IPR013694">
    <property type="entry name" value="VIT"/>
</dbReference>
<name>A0A2J6QT45_HYAVF</name>
<dbReference type="SUPFAM" id="SSF53300">
    <property type="entry name" value="vWA-like"/>
    <property type="match status" value="1"/>
</dbReference>
<feature type="domain" description="VWFA" evidence="2">
    <location>
        <begin position="298"/>
        <end position="468"/>
    </location>
</feature>
<feature type="domain" description="VIT" evidence="3">
    <location>
        <begin position="22"/>
        <end position="154"/>
    </location>
</feature>
<feature type="region of interest" description="Disordered" evidence="1">
    <location>
        <begin position="708"/>
        <end position="780"/>
    </location>
</feature>
<evidence type="ECO:0000259" key="2">
    <source>
        <dbReference type="PROSITE" id="PS50234"/>
    </source>
</evidence>
<feature type="compositionally biased region" description="Low complexity" evidence="1">
    <location>
        <begin position="907"/>
        <end position="918"/>
    </location>
</feature>
<dbReference type="STRING" id="1149755.A0A2J6QT45"/>
<dbReference type="Gene3D" id="3.40.50.410">
    <property type="entry name" value="von Willebrand factor, type A domain"/>
    <property type="match status" value="1"/>
</dbReference>
<protein>
    <recommendedName>
        <fullName evidence="6">VIT-domain-containing protein</fullName>
    </recommendedName>
</protein>
<evidence type="ECO:0000259" key="3">
    <source>
        <dbReference type="PROSITE" id="PS51468"/>
    </source>
</evidence>
<feature type="compositionally biased region" description="Low complexity" evidence="1">
    <location>
        <begin position="877"/>
        <end position="898"/>
    </location>
</feature>
<dbReference type="PANTHER" id="PTHR45737:SF6">
    <property type="entry name" value="VON WILLEBRAND FACTOR A DOMAIN-CONTAINING PROTEIN 5A"/>
    <property type="match status" value="1"/>
</dbReference>
<evidence type="ECO:0008006" key="6">
    <source>
        <dbReference type="Google" id="ProtNLM"/>
    </source>
</evidence>
<gene>
    <name evidence="4" type="ORF">L207DRAFT_642412</name>
</gene>
<dbReference type="InterPro" id="IPR036465">
    <property type="entry name" value="vWFA_dom_sf"/>
</dbReference>
<feature type="region of interest" description="Disordered" evidence="1">
    <location>
        <begin position="877"/>
        <end position="921"/>
    </location>
</feature>
<sequence length="1220" mass="132296">MYRVDQAGPPMMMSICGCYYHLASPEYHIRIQKHYLPLVSSTVHSTILSTTSRTTLTQKFTNPSTASAIKECTYTFPLYDGVSVVSFTCRIGKRVLRGLVKEKEKAKEIFDDAVSKGETAGLLEQTDEAADVFSTKLGNIPAGGSVIVEIEYIGELKHHETEGIRFTIPTRIAPRYGTAPLTLGTGSQAQVEGGIKITVDVSMPEGSFIKGVQSPSHPIAVSMGTISVASNADPEMSKASATLSLGSAALEKDFVLIVQSKDVGIPKAILETHPTIRNHRALMATLVPKFSLPPSRPEIVFVADRSGSMRGNMQMLISAMKVFLKSIPVGIKFNICSFGSSHSFLWPKSQSYSQETLQQATAHLVNFQANFGGTETFSAIQATVENRFKDIPLEIILLTDGDIWQQENLFKYVNEQVEQTNGNIRIFPLGIGNGVSHSLIEGLARAGNGFAQAVQDGERMDNSVVRMLRGALSPHITDYTLEVKYDKENDDFELIDKVTEGLKFLLAENEKKEEAKPTISLFNTNVNPEKEDLKGLQDSTFALPDIPFPKLHQAPHKIPTLFAFSRTSVYLLMSPETIQRNPTAVILRATSAHGPLELEIPIETLHTPAETIHQMAAKKAVQDLEEGRGWIYDAKDQNGVLVKERYASCFDELVKKEAVRLGEKFQIAGKWCSFVAVAANDKEIADKEESMREQKSLVVDDDGDILYDMNSSANEESDDDSESFEMIGGSPSSPPGQLEDATSANVSPRQSGSRFRGPMRRLFKPSAPPPAQQSADPPKFAAVGLTPKTLAMSAASSSSNEKFRGFGTRGGRGPTQAMGRIVPDRSRHRNSMASASASPGGRERRYVPPQYAPPNAALIQKTDAIAGVAASAVMQQQSQMGSMSGRRQSQFDVSSSSSSPPPPPPQSAYQPPQAAYQSFGGGEPAGYSFQYSMCGPAPLAHEAAGTFGNVAPPPQYGSSAPPPQYAYPPARRSATQAFGTQAVGNRPPLMFDRLQPATSQAQAPPSIGQANSNLFGGIMAGTTSNTNTMDFARTESIPVYPIGQSVDSSMIRSPGAPVPPVVAACLASPISAAQTAAESHILNSGRMTKKRAKKSRKSFDQDDDDIVSQSYVEPAIDWSSKSLQEKVARIIELQAFDGSWSGSDAEIFMVLGLPAEDVKVVDKQVWVTLLVVKWLEIMAWEEEGVWEMVVEKARGWLTGCGVMDVETLESEAAKEIEKLK</sequence>
<feature type="compositionally biased region" description="Polar residues" evidence="1">
    <location>
        <begin position="740"/>
        <end position="753"/>
    </location>
</feature>
<dbReference type="EMBL" id="KZ613974">
    <property type="protein sequence ID" value="PMD29437.1"/>
    <property type="molecule type" value="Genomic_DNA"/>
</dbReference>
<accession>A0A2J6QT45</accession>
<keyword evidence="5" id="KW-1185">Reference proteome</keyword>
<proteinExistence type="predicted"/>
<dbReference type="AlphaFoldDB" id="A0A2J6QT45"/>
<dbReference type="PROSITE" id="PS50234">
    <property type="entry name" value="VWFA"/>
    <property type="match status" value="1"/>
</dbReference>
<dbReference type="Pfam" id="PF08487">
    <property type="entry name" value="VIT"/>
    <property type="match status" value="1"/>
</dbReference>
<organism evidence="4 5">
    <name type="scientific">Hyaloscypha variabilis (strain UAMH 11265 / GT02V1 / F)</name>
    <name type="common">Meliniomyces variabilis</name>
    <dbReference type="NCBI Taxonomy" id="1149755"/>
    <lineage>
        <taxon>Eukaryota</taxon>
        <taxon>Fungi</taxon>
        <taxon>Dikarya</taxon>
        <taxon>Ascomycota</taxon>
        <taxon>Pezizomycotina</taxon>
        <taxon>Leotiomycetes</taxon>
        <taxon>Helotiales</taxon>
        <taxon>Hyaloscyphaceae</taxon>
        <taxon>Hyaloscypha</taxon>
        <taxon>Hyaloscypha variabilis</taxon>
    </lineage>
</organism>
<dbReference type="PROSITE" id="PS51257">
    <property type="entry name" value="PROKAR_LIPOPROTEIN"/>
    <property type="match status" value="1"/>
</dbReference>
<dbReference type="OrthoDB" id="1729737at2759"/>
<dbReference type="Pfam" id="PF13768">
    <property type="entry name" value="VWA_3"/>
    <property type="match status" value="1"/>
</dbReference>
<evidence type="ECO:0000313" key="5">
    <source>
        <dbReference type="Proteomes" id="UP000235786"/>
    </source>
</evidence>
<dbReference type="PROSITE" id="PS51468">
    <property type="entry name" value="VIT"/>
    <property type="match status" value="1"/>
</dbReference>
<dbReference type="SMART" id="SM00327">
    <property type="entry name" value="VWA"/>
    <property type="match status" value="1"/>
</dbReference>
<evidence type="ECO:0000256" key="1">
    <source>
        <dbReference type="SAM" id="MobiDB-lite"/>
    </source>
</evidence>
<evidence type="ECO:0000313" key="4">
    <source>
        <dbReference type="EMBL" id="PMD29437.1"/>
    </source>
</evidence>
<feature type="region of interest" description="Disordered" evidence="1">
    <location>
        <begin position="792"/>
        <end position="850"/>
    </location>
</feature>
<dbReference type="InterPro" id="IPR002035">
    <property type="entry name" value="VWF_A"/>
</dbReference>